<comment type="catalytic activity">
    <reaction evidence="9">
        <text>2 5-aminolevulinate = porphobilinogen + 2 H2O + H(+)</text>
        <dbReference type="Rhea" id="RHEA:24064"/>
        <dbReference type="ChEBI" id="CHEBI:15377"/>
        <dbReference type="ChEBI" id="CHEBI:15378"/>
        <dbReference type="ChEBI" id="CHEBI:58126"/>
        <dbReference type="ChEBI" id="CHEBI:356416"/>
        <dbReference type="EC" id="4.2.1.24"/>
    </reaction>
</comment>
<keyword evidence="6 10" id="KW-0456">Lyase</keyword>
<accession>A0A7X5N4T4</accession>
<evidence type="ECO:0000256" key="2">
    <source>
        <dbReference type="ARBA" id="ARBA00008055"/>
    </source>
</evidence>
<feature type="non-terminal residue" evidence="10">
    <location>
        <position position="1"/>
    </location>
</feature>
<evidence type="ECO:0000256" key="8">
    <source>
        <dbReference type="ARBA" id="ARBA00032837"/>
    </source>
</evidence>
<reference evidence="10 11" key="1">
    <citation type="submission" date="2019-11" db="EMBL/GenBank/DDBJ databases">
        <title>Genome-resolved metagenomics to study the prevalence of co-infection and intraspecific heterogeneity among plant pathogen metapopulations.</title>
        <authorList>
            <person name="Newberry E."/>
            <person name="Bhandari R."/>
            <person name="Kemble J."/>
            <person name="Sikora E."/>
            <person name="Potnis N."/>
        </authorList>
    </citation>
    <scope>NUCLEOTIDE SEQUENCE [LARGE SCALE GENOMIC DNA]</scope>
    <source>
        <strain evidence="10">Xp_Tom_Tuscaloosa_18b</strain>
    </source>
</reference>
<dbReference type="UniPathway" id="UPA00251">
    <property type="reaction ID" value="UER00318"/>
</dbReference>
<evidence type="ECO:0000256" key="7">
    <source>
        <dbReference type="ARBA" id="ARBA00023244"/>
    </source>
</evidence>
<evidence type="ECO:0000256" key="9">
    <source>
        <dbReference type="ARBA" id="ARBA00047651"/>
    </source>
</evidence>
<dbReference type="InterPro" id="IPR013785">
    <property type="entry name" value="Aldolase_TIM"/>
</dbReference>
<name>A0A7X5N4T4_XANPE</name>
<gene>
    <name evidence="10" type="ORF">G3W61_35090</name>
</gene>
<evidence type="ECO:0000256" key="4">
    <source>
        <dbReference type="ARBA" id="ARBA00020771"/>
    </source>
</evidence>
<dbReference type="AlphaFoldDB" id="A0A7X5N4T4"/>
<comment type="pathway">
    <text evidence="1">Porphyrin-containing compound metabolism; protoporphyrin-IX biosynthesis; coproporphyrinogen-III from 5-aminolevulinate: step 1/4.</text>
</comment>
<dbReference type="EC" id="4.2.1.24" evidence="3"/>
<dbReference type="Gene3D" id="3.20.20.70">
    <property type="entry name" value="Aldolase class I"/>
    <property type="match status" value="1"/>
</dbReference>
<evidence type="ECO:0000256" key="6">
    <source>
        <dbReference type="ARBA" id="ARBA00023239"/>
    </source>
</evidence>
<dbReference type="EMBL" id="JAAGYU010002649">
    <property type="protein sequence ID" value="NEL81492.1"/>
    <property type="molecule type" value="Genomic_DNA"/>
</dbReference>
<evidence type="ECO:0000256" key="5">
    <source>
        <dbReference type="ARBA" id="ARBA00023133"/>
    </source>
</evidence>
<evidence type="ECO:0000256" key="3">
    <source>
        <dbReference type="ARBA" id="ARBA00012053"/>
    </source>
</evidence>
<comment type="caution">
    <text evidence="10">The sequence shown here is derived from an EMBL/GenBank/DDBJ whole genome shotgun (WGS) entry which is preliminary data.</text>
</comment>
<dbReference type="GO" id="GO:0004655">
    <property type="term" value="F:porphobilinogen synthase activity"/>
    <property type="evidence" value="ECO:0007669"/>
    <property type="project" value="UniProtKB-EC"/>
</dbReference>
<organism evidence="10 11">
    <name type="scientific">Xanthomonas perforans</name>
    <dbReference type="NCBI Taxonomy" id="442694"/>
    <lineage>
        <taxon>Bacteria</taxon>
        <taxon>Pseudomonadati</taxon>
        <taxon>Pseudomonadota</taxon>
        <taxon>Gammaproteobacteria</taxon>
        <taxon>Lysobacterales</taxon>
        <taxon>Lysobacteraceae</taxon>
        <taxon>Xanthomonas</taxon>
    </lineage>
</organism>
<evidence type="ECO:0000313" key="11">
    <source>
        <dbReference type="Proteomes" id="UP000471082"/>
    </source>
</evidence>
<dbReference type="GO" id="GO:0008270">
    <property type="term" value="F:zinc ion binding"/>
    <property type="evidence" value="ECO:0007669"/>
    <property type="project" value="TreeGrafter"/>
</dbReference>
<evidence type="ECO:0000256" key="1">
    <source>
        <dbReference type="ARBA" id="ARBA00004694"/>
    </source>
</evidence>
<dbReference type="SUPFAM" id="SSF51569">
    <property type="entry name" value="Aldolase"/>
    <property type="match status" value="1"/>
</dbReference>
<proteinExistence type="inferred from homology"/>
<dbReference type="GO" id="GO:0005829">
    <property type="term" value="C:cytosol"/>
    <property type="evidence" value="ECO:0007669"/>
    <property type="project" value="TreeGrafter"/>
</dbReference>
<keyword evidence="5" id="KW-0350">Heme biosynthesis</keyword>
<dbReference type="PANTHER" id="PTHR11458">
    <property type="entry name" value="DELTA-AMINOLEVULINIC ACID DEHYDRATASE"/>
    <property type="match status" value="1"/>
</dbReference>
<feature type="non-terminal residue" evidence="10">
    <location>
        <position position="80"/>
    </location>
</feature>
<keyword evidence="7" id="KW-0627">Porphyrin biosynthesis</keyword>
<dbReference type="GO" id="GO:0006782">
    <property type="term" value="P:protoporphyrinogen IX biosynthetic process"/>
    <property type="evidence" value="ECO:0007669"/>
    <property type="project" value="UniProtKB-UniPathway"/>
</dbReference>
<dbReference type="Pfam" id="PF00490">
    <property type="entry name" value="ALAD"/>
    <property type="match status" value="1"/>
</dbReference>
<dbReference type="SMART" id="SM01004">
    <property type="entry name" value="ALAD"/>
    <property type="match status" value="1"/>
</dbReference>
<sequence>RAPIASMPGVERLSLDELLREAEAALELGIPVIDLFPVIDPAGKSLDAAEAWNPDGLAQRAVRALKARFPELGVMTDVAL</sequence>
<dbReference type="PANTHER" id="PTHR11458:SF0">
    <property type="entry name" value="DELTA-AMINOLEVULINIC ACID DEHYDRATASE"/>
    <property type="match status" value="1"/>
</dbReference>
<evidence type="ECO:0000313" key="10">
    <source>
        <dbReference type="EMBL" id="NEL81492.1"/>
    </source>
</evidence>
<dbReference type="Proteomes" id="UP000471082">
    <property type="component" value="Unassembled WGS sequence"/>
</dbReference>
<dbReference type="InterPro" id="IPR001731">
    <property type="entry name" value="ALAD"/>
</dbReference>
<protein>
    <recommendedName>
        <fullName evidence="4">Delta-aminolevulinic acid dehydratase</fullName>
        <ecNumber evidence="3">4.2.1.24</ecNumber>
    </recommendedName>
    <alternativeName>
        <fullName evidence="8">Porphobilinogen synthase</fullName>
    </alternativeName>
</protein>
<comment type="similarity">
    <text evidence="2">Belongs to the ALAD family.</text>
</comment>